<gene>
    <name evidence="5" type="ORF">NOL15_07375</name>
</gene>
<dbReference type="Proteomes" id="UP001152879">
    <property type="component" value="Unassembled WGS sequence"/>
</dbReference>
<dbReference type="PANTHER" id="PTHR33392">
    <property type="entry name" value="POLYISOPRENYL-TEICHOIC ACID--PEPTIDOGLYCAN TEICHOIC ACID TRANSFERASE TAGU"/>
    <property type="match status" value="1"/>
</dbReference>
<dbReference type="SUPFAM" id="SSF53850">
    <property type="entry name" value="Periplasmic binding protein-like II"/>
    <property type="match status" value="1"/>
</dbReference>
<comment type="similarity">
    <text evidence="1">Belongs to the LytR/CpsA/Psr (LCP) family.</text>
</comment>
<dbReference type="InterPro" id="IPR004190">
    <property type="entry name" value="DNA_pol_proc_fac"/>
</dbReference>
<dbReference type="EMBL" id="JANFML010000022">
    <property type="protein sequence ID" value="MDG4512661.1"/>
    <property type="molecule type" value="Genomic_DNA"/>
</dbReference>
<evidence type="ECO:0000313" key="6">
    <source>
        <dbReference type="Proteomes" id="UP001152879"/>
    </source>
</evidence>
<dbReference type="Gene3D" id="3.40.190.10">
    <property type="entry name" value="Periplasmic binding protein-like II"/>
    <property type="match status" value="1"/>
</dbReference>
<reference evidence="5" key="1">
    <citation type="submission" date="2022-07" db="EMBL/GenBank/DDBJ databases">
        <title>Whole Genome Sequencing of Streptococcus suis.</title>
        <authorList>
            <person name="Dai X."/>
            <person name="Huang J."/>
            <person name="Wang L."/>
        </authorList>
    </citation>
    <scope>NUCLEOTIDE SEQUENCE</scope>
    <source>
        <strain evidence="5">SFB2</strain>
    </source>
</reference>
<evidence type="ECO:0000313" key="5">
    <source>
        <dbReference type="EMBL" id="MDG4512661.1"/>
    </source>
</evidence>
<dbReference type="GO" id="GO:0006260">
    <property type="term" value="P:DNA replication"/>
    <property type="evidence" value="ECO:0007669"/>
    <property type="project" value="InterPro"/>
</dbReference>
<evidence type="ECO:0000259" key="4">
    <source>
        <dbReference type="Pfam" id="PF03816"/>
    </source>
</evidence>
<organism evidence="5 6">
    <name type="scientific">Streptococcus suis</name>
    <dbReference type="NCBI Taxonomy" id="1307"/>
    <lineage>
        <taxon>Bacteria</taxon>
        <taxon>Bacillati</taxon>
        <taxon>Bacillota</taxon>
        <taxon>Bacilli</taxon>
        <taxon>Lactobacillales</taxon>
        <taxon>Streptococcaceae</taxon>
        <taxon>Streptococcus</taxon>
    </lineage>
</organism>
<dbReference type="NCBIfam" id="TIGR00350">
    <property type="entry name" value="lytR_cpsA_psr"/>
    <property type="match status" value="1"/>
</dbReference>
<keyword evidence="2" id="KW-0472">Membrane</keyword>
<feature type="transmembrane region" description="Helical" evidence="2">
    <location>
        <begin position="78"/>
        <end position="97"/>
    </location>
</feature>
<feature type="domain" description="Cell envelope-related transcriptional attenuator" evidence="4">
    <location>
        <begin position="250"/>
        <end position="396"/>
    </location>
</feature>
<proteinExistence type="inferred from homology"/>
<comment type="caution">
    <text evidence="5">The sequence shown here is derived from an EMBL/GenBank/DDBJ whole genome shotgun (WGS) entry which is preliminary data.</text>
</comment>
<dbReference type="AlphaFoldDB" id="A0A9X4MP43"/>
<dbReference type="Pfam" id="PF03816">
    <property type="entry name" value="LytR_cpsA_psr"/>
    <property type="match status" value="1"/>
</dbReference>
<dbReference type="Gene3D" id="3.40.630.190">
    <property type="entry name" value="LCP protein"/>
    <property type="match status" value="1"/>
</dbReference>
<dbReference type="InterPro" id="IPR050922">
    <property type="entry name" value="LytR/CpsA/Psr_CW_biosynth"/>
</dbReference>
<feature type="domain" description="DNA polymerase processivity factor" evidence="3">
    <location>
        <begin position="73"/>
        <end position="188"/>
    </location>
</feature>
<name>A0A9X4MP43_STRSU</name>
<keyword evidence="2" id="KW-0812">Transmembrane</keyword>
<evidence type="ECO:0000256" key="1">
    <source>
        <dbReference type="ARBA" id="ARBA00006068"/>
    </source>
</evidence>
<sequence length="488" mass="53721">MDSRRTKRDKRNKKKSVLTLLNWGLFVVYSVSAVFLAYSIYRYQIFNFRNLNHFLVGAMAVLGVVGVILLLRKKAKKWTTVLLIIGIALSGFGIWGVQSLVQLGSTVNKNASYSSYDMEIIVPADSTISDVSQVTSLLAPVDNDGDNITKLLDSLQSEKNVTLTPTPTASYMDAYQAMMAGQGDAMVLNSVFLEMLRAEDPEVDSKIKVLYSMTNEIKNESSSTNQETGNAINIYISGIDTYGSISSVSRSDVNIIMTINRDTKKILLTTTPRDAYVTIPGAGQNQKDKLTHAGIYGVDTSVQTLEQLYGIDIHYYARLNFTSFLKLIDVVGGVDVENTQEFTSLHGNYYFPVGQVHLDSDQALGFVRERYSLANGDNDRGKNQEKVIAALINKLTQPENLLHYQEIMHSLSDSIQTDMQLETMMELVNQQLETGGNFTVTSQAVSGTGSTGVLPSYAMPGYALYMMELNPDSLEQAKAGINATLAGQ</sequence>
<dbReference type="Pfam" id="PF02916">
    <property type="entry name" value="DNA_PPF"/>
    <property type="match status" value="1"/>
</dbReference>
<dbReference type="InterPro" id="IPR004474">
    <property type="entry name" value="LytR_CpsA_psr"/>
</dbReference>
<protein>
    <submittedName>
        <fullName evidence="5">LCP family protein</fullName>
    </submittedName>
</protein>
<feature type="transmembrane region" description="Helical" evidence="2">
    <location>
        <begin position="53"/>
        <end position="71"/>
    </location>
</feature>
<evidence type="ECO:0000256" key="2">
    <source>
        <dbReference type="SAM" id="Phobius"/>
    </source>
</evidence>
<keyword evidence="2" id="KW-1133">Transmembrane helix</keyword>
<dbReference type="PANTHER" id="PTHR33392:SF6">
    <property type="entry name" value="POLYISOPRENYL-TEICHOIC ACID--PEPTIDOGLYCAN TEICHOIC ACID TRANSFERASE TAGU"/>
    <property type="match status" value="1"/>
</dbReference>
<accession>A0A9X4MP43</accession>
<feature type="transmembrane region" description="Helical" evidence="2">
    <location>
        <begin position="20"/>
        <end position="41"/>
    </location>
</feature>
<evidence type="ECO:0000259" key="3">
    <source>
        <dbReference type="Pfam" id="PF02916"/>
    </source>
</evidence>